<dbReference type="Proteomes" id="UP000518878">
    <property type="component" value="Unassembled WGS sequence"/>
</dbReference>
<sequence>MNVRTEDALMATSLRVGAEAGSMYRLTQHFTGPADVKEKLDAVRASLNLAALVLMDLALEVQHPVEHYTALAEQAKAGVA</sequence>
<accession>A0A7X5QTF2</accession>
<dbReference type="EMBL" id="JAAQTL010000001">
    <property type="protein sequence ID" value="NID14999.1"/>
    <property type="molecule type" value="Genomic_DNA"/>
</dbReference>
<gene>
    <name evidence="1" type="ORF">HBF32_05895</name>
</gene>
<dbReference type="RefSeq" id="WP_166698779.1">
    <property type="nucleotide sequence ID" value="NZ_JAAQTL010000001.1"/>
</dbReference>
<name>A0A7X5QTF2_9GAMM</name>
<evidence type="ECO:0000313" key="1">
    <source>
        <dbReference type="EMBL" id="NID14999.1"/>
    </source>
</evidence>
<proteinExistence type="predicted"/>
<protein>
    <submittedName>
        <fullName evidence="1">Uncharacterized protein</fullName>
    </submittedName>
</protein>
<organism evidence="1 2">
    <name type="scientific">Luteibacter yeojuensis</name>
    <dbReference type="NCBI Taxonomy" id="345309"/>
    <lineage>
        <taxon>Bacteria</taxon>
        <taxon>Pseudomonadati</taxon>
        <taxon>Pseudomonadota</taxon>
        <taxon>Gammaproteobacteria</taxon>
        <taxon>Lysobacterales</taxon>
        <taxon>Rhodanobacteraceae</taxon>
        <taxon>Luteibacter</taxon>
    </lineage>
</organism>
<keyword evidence="2" id="KW-1185">Reference proteome</keyword>
<evidence type="ECO:0000313" key="2">
    <source>
        <dbReference type="Proteomes" id="UP000518878"/>
    </source>
</evidence>
<reference evidence="1 2" key="1">
    <citation type="journal article" date="2006" name="Int. J. Syst. Evol. Microbiol.">
        <title>Dyella yeojuensis sp. nov., isolated from greenhouse soil in Korea.</title>
        <authorList>
            <person name="Kim B.Y."/>
            <person name="Weon H.Y."/>
            <person name="Lee K.H."/>
            <person name="Seok S.J."/>
            <person name="Kwon S.W."/>
            <person name="Go S.J."/>
            <person name="Stackebrandt E."/>
        </authorList>
    </citation>
    <scope>NUCLEOTIDE SEQUENCE [LARGE SCALE GENOMIC DNA]</scope>
    <source>
        <strain evidence="1 2">DSM 17673</strain>
    </source>
</reference>
<comment type="caution">
    <text evidence="1">The sequence shown here is derived from an EMBL/GenBank/DDBJ whole genome shotgun (WGS) entry which is preliminary data.</text>
</comment>
<dbReference type="AlphaFoldDB" id="A0A7X5QTF2"/>